<comment type="similarity">
    <text evidence="2">Belongs to the ABC transporter superfamily.</text>
</comment>
<dbReference type="Pfam" id="PF00005">
    <property type="entry name" value="ABC_tran"/>
    <property type="match status" value="2"/>
</dbReference>
<evidence type="ECO:0000313" key="8">
    <source>
        <dbReference type="Proteomes" id="UP000199468"/>
    </source>
</evidence>
<name>A0ABY0P9N6_9HYPH</name>
<keyword evidence="8" id="KW-1185">Reference proteome</keyword>
<sequence>MIGKLLEIRDLDVIIHGRKLVDSISFALAPGETVALIGESGSGKSMTASAIMGLLPPGITMAARSAIVFDGKPLDPADETAMRPLRGRDISVVFQDPMSCLNPFMTAGAQIDEALRRLGHGDGTKRRARILELLQLVEMSDPATIASRYPHELSGGQQQRVMTAMALAAEPKLLIADEPTSALDATVQAEILALLRRLQDRLGNAMLFITHDLAAASQLADQIVVMHKGRCVEQGPTAEVLLSPKDPYTRMLVSTRTMLAELPATAPRSSAEPLLAISGLQYEYPAKRLFSKPFRAVDGISIAIAPGETLGILGESGSGKSTLAKLIIGLARPGGGDIALFGESLAARNFRLTPAMRKRCQIIFQNPYGALNPRLTIEKAMREPLELLGLSGPDDRAKLGSALADVNLTPDYLGRYPHQLSGGQRQRVCIARALLSEPSLLICDEIVSALDATVQMQVLRTLKALQQKRGFAMLFIGHDIEIVRWVSDRIAVMHRGKVVEQGEAGALVTHPVEAYTRKLVAAMPRPIA</sequence>
<comment type="subcellular location">
    <subcellularLocation>
        <location evidence="1">Cell inner membrane</location>
        <topology evidence="1">Peripheral membrane protein</topology>
    </subcellularLocation>
</comment>
<gene>
    <name evidence="7" type="ORF">SAMN05421844_1158</name>
</gene>
<feature type="domain" description="ABC transporter" evidence="6">
    <location>
        <begin position="280"/>
        <end position="520"/>
    </location>
</feature>
<dbReference type="SMART" id="SM00382">
    <property type="entry name" value="AAA"/>
    <property type="match status" value="2"/>
</dbReference>
<dbReference type="PANTHER" id="PTHR43776:SF7">
    <property type="entry name" value="D,D-DIPEPTIDE TRANSPORT ATP-BINDING PROTEIN DDPF-RELATED"/>
    <property type="match status" value="1"/>
</dbReference>
<dbReference type="EMBL" id="FNBZ01000015">
    <property type="protein sequence ID" value="SDH77396.1"/>
    <property type="molecule type" value="Genomic_DNA"/>
</dbReference>
<keyword evidence="5 7" id="KW-0067">ATP-binding</keyword>
<comment type="caution">
    <text evidence="7">The sequence shown here is derived from an EMBL/GenBank/DDBJ whole genome shotgun (WGS) entry which is preliminary data.</text>
</comment>
<accession>A0ABY0P9N6</accession>
<dbReference type="InterPro" id="IPR013563">
    <property type="entry name" value="Oligopep_ABC_C"/>
</dbReference>
<dbReference type="InterPro" id="IPR017871">
    <property type="entry name" value="ABC_transporter-like_CS"/>
</dbReference>
<dbReference type="InterPro" id="IPR003593">
    <property type="entry name" value="AAA+_ATPase"/>
</dbReference>
<protein>
    <submittedName>
        <fullName evidence="7">Peptide/nickel transport system ATP-binding protein</fullName>
    </submittedName>
</protein>
<evidence type="ECO:0000256" key="4">
    <source>
        <dbReference type="ARBA" id="ARBA00022741"/>
    </source>
</evidence>
<dbReference type="PROSITE" id="PS50893">
    <property type="entry name" value="ABC_TRANSPORTER_2"/>
    <property type="match status" value="2"/>
</dbReference>
<evidence type="ECO:0000259" key="6">
    <source>
        <dbReference type="PROSITE" id="PS50893"/>
    </source>
</evidence>
<organism evidence="7 8">
    <name type="scientific">Bosea robiniae</name>
    <dbReference type="NCBI Taxonomy" id="1036780"/>
    <lineage>
        <taxon>Bacteria</taxon>
        <taxon>Pseudomonadati</taxon>
        <taxon>Pseudomonadota</taxon>
        <taxon>Alphaproteobacteria</taxon>
        <taxon>Hyphomicrobiales</taxon>
        <taxon>Boseaceae</taxon>
        <taxon>Bosea</taxon>
    </lineage>
</organism>
<dbReference type="InterPro" id="IPR003439">
    <property type="entry name" value="ABC_transporter-like_ATP-bd"/>
</dbReference>
<dbReference type="Pfam" id="PF08352">
    <property type="entry name" value="oligo_HPY"/>
    <property type="match status" value="2"/>
</dbReference>
<dbReference type="NCBIfam" id="NF007739">
    <property type="entry name" value="PRK10419.1"/>
    <property type="match status" value="2"/>
</dbReference>
<evidence type="ECO:0000256" key="5">
    <source>
        <dbReference type="ARBA" id="ARBA00022840"/>
    </source>
</evidence>
<dbReference type="Proteomes" id="UP000199468">
    <property type="component" value="Unassembled WGS sequence"/>
</dbReference>
<keyword evidence="3" id="KW-0813">Transport</keyword>
<dbReference type="NCBIfam" id="NF008453">
    <property type="entry name" value="PRK11308.1"/>
    <property type="match status" value="2"/>
</dbReference>
<dbReference type="RefSeq" id="WP_091862859.1">
    <property type="nucleotide sequence ID" value="NZ_FNBZ01000015.1"/>
</dbReference>
<keyword evidence="4" id="KW-0547">Nucleotide-binding</keyword>
<feature type="domain" description="ABC transporter" evidence="6">
    <location>
        <begin position="6"/>
        <end position="253"/>
    </location>
</feature>
<evidence type="ECO:0000313" key="7">
    <source>
        <dbReference type="EMBL" id="SDH77396.1"/>
    </source>
</evidence>
<dbReference type="InterPro" id="IPR050319">
    <property type="entry name" value="ABC_transp_ATP-bind"/>
</dbReference>
<evidence type="ECO:0000256" key="1">
    <source>
        <dbReference type="ARBA" id="ARBA00004417"/>
    </source>
</evidence>
<evidence type="ECO:0000256" key="3">
    <source>
        <dbReference type="ARBA" id="ARBA00022448"/>
    </source>
</evidence>
<dbReference type="PANTHER" id="PTHR43776">
    <property type="entry name" value="TRANSPORT ATP-BINDING PROTEIN"/>
    <property type="match status" value="1"/>
</dbReference>
<dbReference type="InterPro" id="IPR027417">
    <property type="entry name" value="P-loop_NTPase"/>
</dbReference>
<dbReference type="GO" id="GO:0005524">
    <property type="term" value="F:ATP binding"/>
    <property type="evidence" value="ECO:0007669"/>
    <property type="project" value="UniProtKB-KW"/>
</dbReference>
<dbReference type="PROSITE" id="PS00211">
    <property type="entry name" value="ABC_TRANSPORTER_1"/>
    <property type="match status" value="1"/>
</dbReference>
<dbReference type="CDD" id="cd03257">
    <property type="entry name" value="ABC_NikE_OppD_transporters"/>
    <property type="match status" value="2"/>
</dbReference>
<proteinExistence type="inferred from homology"/>
<dbReference type="Gene3D" id="3.40.50.300">
    <property type="entry name" value="P-loop containing nucleotide triphosphate hydrolases"/>
    <property type="match status" value="2"/>
</dbReference>
<reference evidence="7 8" key="1">
    <citation type="submission" date="2016-10" db="EMBL/GenBank/DDBJ databases">
        <authorList>
            <person name="Varghese N."/>
            <person name="Submissions S."/>
        </authorList>
    </citation>
    <scope>NUCLEOTIDE SEQUENCE [LARGE SCALE GENOMIC DNA]</scope>
    <source>
        <strain evidence="7 8">DSM 26672</strain>
    </source>
</reference>
<dbReference type="SUPFAM" id="SSF52540">
    <property type="entry name" value="P-loop containing nucleoside triphosphate hydrolases"/>
    <property type="match status" value="2"/>
</dbReference>
<evidence type="ECO:0000256" key="2">
    <source>
        <dbReference type="ARBA" id="ARBA00005417"/>
    </source>
</evidence>